<dbReference type="Proteomes" id="UP001295469">
    <property type="component" value="Chromosome C05"/>
</dbReference>
<sequence length="122" mass="14218">MYKCLDHPFFFWFIPTITIAEVLRSSLSSCKLIVFFTETSAEVFPRFETIGEIQKKKNNLPQLENFTCTSKSNAQEKWLVLRCLHSCRELEKSGTSLRCIRFCFELAVDDSHNSATFVVLYF</sequence>
<dbReference type="EMBL" id="HG994369">
    <property type="protein sequence ID" value="CAF1933331.1"/>
    <property type="molecule type" value="Genomic_DNA"/>
</dbReference>
<reference evidence="1" key="1">
    <citation type="submission" date="2021-01" db="EMBL/GenBank/DDBJ databases">
        <authorList>
            <consortium name="Genoscope - CEA"/>
            <person name="William W."/>
        </authorList>
    </citation>
    <scope>NUCLEOTIDE SEQUENCE</scope>
</reference>
<proteinExistence type="predicted"/>
<gene>
    <name evidence="1" type="ORF">DARMORV10_C05P47860.1</name>
</gene>
<dbReference type="AlphaFoldDB" id="A0A816LHV9"/>
<evidence type="ECO:0000313" key="1">
    <source>
        <dbReference type="EMBL" id="CAF1933331.1"/>
    </source>
</evidence>
<protein>
    <submittedName>
        <fullName evidence="1">(rape) hypothetical protein</fullName>
    </submittedName>
</protein>
<name>A0A816LHV9_BRANA</name>
<dbReference type="KEGG" id="bna:106436249"/>
<accession>A0A816LHV9</accession>
<organism evidence="1">
    <name type="scientific">Brassica napus</name>
    <name type="common">Rape</name>
    <dbReference type="NCBI Taxonomy" id="3708"/>
    <lineage>
        <taxon>Eukaryota</taxon>
        <taxon>Viridiplantae</taxon>
        <taxon>Streptophyta</taxon>
        <taxon>Embryophyta</taxon>
        <taxon>Tracheophyta</taxon>
        <taxon>Spermatophyta</taxon>
        <taxon>Magnoliopsida</taxon>
        <taxon>eudicotyledons</taxon>
        <taxon>Gunneridae</taxon>
        <taxon>Pentapetalae</taxon>
        <taxon>rosids</taxon>
        <taxon>malvids</taxon>
        <taxon>Brassicales</taxon>
        <taxon>Brassicaceae</taxon>
        <taxon>Brassiceae</taxon>
        <taxon>Brassica</taxon>
    </lineage>
</organism>